<feature type="transmembrane region" description="Helical" evidence="1">
    <location>
        <begin position="21"/>
        <end position="39"/>
    </location>
</feature>
<dbReference type="PANTHER" id="PTHR36469">
    <property type="entry name" value="DISTAL MEMBRANE-ARM ASSEMBLY COMPLEX PROTEIN 1"/>
    <property type="match status" value="1"/>
</dbReference>
<dbReference type="Proteomes" id="UP000770717">
    <property type="component" value="Unassembled WGS sequence"/>
</dbReference>
<evidence type="ECO:0000259" key="2">
    <source>
        <dbReference type="Pfam" id="PF15055"/>
    </source>
</evidence>
<evidence type="ECO:0000313" key="3">
    <source>
        <dbReference type="EMBL" id="KAG9463925.1"/>
    </source>
</evidence>
<keyword evidence="1" id="KW-0812">Transmembrane</keyword>
<evidence type="ECO:0000256" key="1">
    <source>
        <dbReference type="SAM" id="Phobius"/>
    </source>
</evidence>
<feature type="domain" description="Distal membrane-arm assembly complex protein 1-like" evidence="2">
    <location>
        <begin position="19"/>
        <end position="63"/>
    </location>
</feature>
<gene>
    <name evidence="3" type="ORF">GDO78_020782</name>
</gene>
<keyword evidence="1" id="KW-0472">Membrane</keyword>
<proteinExistence type="predicted"/>
<dbReference type="InterPro" id="IPR053117">
    <property type="entry name" value="DMAC_Protein"/>
</dbReference>
<feature type="transmembrane region" description="Helical" evidence="1">
    <location>
        <begin position="59"/>
        <end position="76"/>
    </location>
</feature>
<keyword evidence="4" id="KW-1185">Reference proteome</keyword>
<keyword evidence="1" id="KW-1133">Transmembrane helix</keyword>
<protein>
    <recommendedName>
        <fullName evidence="2">Distal membrane-arm assembly complex protein 1-like domain-containing protein</fullName>
    </recommendedName>
</protein>
<organism evidence="3 4">
    <name type="scientific">Eleutherodactylus coqui</name>
    <name type="common">Puerto Rican coqui</name>
    <dbReference type="NCBI Taxonomy" id="57060"/>
    <lineage>
        <taxon>Eukaryota</taxon>
        <taxon>Metazoa</taxon>
        <taxon>Chordata</taxon>
        <taxon>Craniata</taxon>
        <taxon>Vertebrata</taxon>
        <taxon>Euteleostomi</taxon>
        <taxon>Amphibia</taxon>
        <taxon>Batrachia</taxon>
        <taxon>Anura</taxon>
        <taxon>Neobatrachia</taxon>
        <taxon>Hyloidea</taxon>
        <taxon>Eleutherodactylidae</taxon>
        <taxon>Eleutherodactylinae</taxon>
        <taxon>Eleutherodactylus</taxon>
        <taxon>Eleutherodactylus</taxon>
    </lineage>
</organism>
<accession>A0A8J6BHZ0</accession>
<name>A0A8J6BHZ0_ELECQ</name>
<dbReference type="OrthoDB" id="6340866at2759"/>
<dbReference type="Pfam" id="PF15055">
    <property type="entry name" value="DMAC1_Dmo2"/>
    <property type="match status" value="1"/>
</dbReference>
<dbReference type="EMBL" id="WNTK01005455">
    <property type="protein sequence ID" value="KAG9463925.1"/>
    <property type="molecule type" value="Genomic_DNA"/>
</dbReference>
<dbReference type="PANTHER" id="PTHR36469:SF1">
    <property type="entry name" value="DISTAL MEMBRANE-ARM ASSEMBLY COMPLEX PROTEIN 1"/>
    <property type="match status" value="1"/>
</dbReference>
<reference evidence="3" key="1">
    <citation type="thesis" date="2020" institute="ProQuest LLC" country="789 East Eisenhower Parkway, Ann Arbor, MI, USA">
        <title>Comparative Genomics and Chromosome Evolution.</title>
        <authorList>
            <person name="Mudd A.B."/>
        </authorList>
    </citation>
    <scope>NUCLEOTIDE SEQUENCE</scope>
    <source>
        <strain evidence="3">HN-11 Male</strain>
        <tissue evidence="3">Kidney and liver</tissue>
    </source>
</reference>
<sequence>MSSTGGSASSSTTVRKIENCLSCKVVCGLGLMAAGGYVYTGARKHVRGGMPSFGVRVQIVSALGLIALGLTVLMKIQNSPPQK</sequence>
<dbReference type="AlphaFoldDB" id="A0A8J6BHZ0"/>
<dbReference type="InterPro" id="IPR028036">
    <property type="entry name" value="DMAC1-like_dom"/>
</dbReference>
<evidence type="ECO:0000313" key="4">
    <source>
        <dbReference type="Proteomes" id="UP000770717"/>
    </source>
</evidence>
<comment type="caution">
    <text evidence="3">The sequence shown here is derived from an EMBL/GenBank/DDBJ whole genome shotgun (WGS) entry which is preliminary data.</text>
</comment>